<keyword evidence="4" id="KW-1185">Reference proteome</keyword>
<evidence type="ECO:0000313" key="4">
    <source>
        <dbReference type="Proteomes" id="UP001596445"/>
    </source>
</evidence>
<reference evidence="3 4" key="1">
    <citation type="journal article" date="2019" name="Int. J. Syst. Evol. Microbiol.">
        <title>The Global Catalogue of Microorganisms (GCM) 10K type strain sequencing project: providing services to taxonomists for standard genome sequencing and annotation.</title>
        <authorList>
            <consortium name="The Broad Institute Genomics Platform"/>
            <consortium name="The Broad Institute Genome Sequencing Center for Infectious Disease"/>
            <person name="Wu L."/>
            <person name="Ma J."/>
        </authorList>
    </citation>
    <scope>NUCLEOTIDE SEQUENCE [LARGE SCALE GENOMIC DNA]</scope>
    <source>
        <strain evidence="3 4">JCM 30072</strain>
    </source>
</reference>
<dbReference type="InterPro" id="IPR028082">
    <property type="entry name" value="Peripla_BP_I"/>
</dbReference>
<dbReference type="SUPFAM" id="SSF53822">
    <property type="entry name" value="Periplasmic binding protein-like I"/>
    <property type="match status" value="1"/>
</dbReference>
<protein>
    <submittedName>
        <fullName evidence="3">ABC transporter substrate-binding protein</fullName>
    </submittedName>
</protein>
<comment type="caution">
    <text evidence="3">The sequence shown here is derived from an EMBL/GenBank/DDBJ whole genome shotgun (WGS) entry which is preliminary data.</text>
</comment>
<proteinExistence type="predicted"/>
<dbReference type="EMBL" id="JBHSZI010000001">
    <property type="protein sequence ID" value="MFC7058207.1"/>
    <property type="molecule type" value="Genomic_DNA"/>
</dbReference>
<evidence type="ECO:0000256" key="1">
    <source>
        <dbReference type="ARBA" id="ARBA00022729"/>
    </source>
</evidence>
<dbReference type="Pfam" id="PF13458">
    <property type="entry name" value="Peripla_BP_6"/>
    <property type="match status" value="1"/>
</dbReference>
<evidence type="ECO:0000259" key="2">
    <source>
        <dbReference type="Pfam" id="PF13458"/>
    </source>
</evidence>
<feature type="domain" description="Leucine-binding protein" evidence="2">
    <location>
        <begin position="9"/>
        <end position="167"/>
    </location>
</feature>
<name>A0ABD5W658_9EURY</name>
<evidence type="ECO:0000313" key="3">
    <source>
        <dbReference type="EMBL" id="MFC7058207.1"/>
    </source>
</evidence>
<accession>A0ABD5W658</accession>
<dbReference type="RefSeq" id="WP_382185080.1">
    <property type="nucleotide sequence ID" value="NZ_JBHSZI010000001.1"/>
</dbReference>
<dbReference type="Proteomes" id="UP001596445">
    <property type="component" value="Unassembled WGS sequence"/>
</dbReference>
<dbReference type="InterPro" id="IPR028081">
    <property type="entry name" value="Leu-bd"/>
</dbReference>
<sequence length="226" mass="25378">MDGSGRACTKRRCRRAGMSIEDDIVFSLSENNFTTYMNQIDDTDVDFIFGLVAEAGKGPLLSYEESGVEKPMVGDLVASQSPQYLADINTENSNVISRTFTTWGSQLSDAAQEFVDMYESEYDSRPTKPTWAAFGSYVATQMYARARSEGGDSLDDTVTAMEEETFELNQTYSVYGPDEEAPDGNSYPHDLKYGPDFFQPTWSQWRDGEQVTVYPDKFANAEFELQ</sequence>
<gene>
    <name evidence="3" type="ORF">ACFQQG_08495</name>
</gene>
<organism evidence="3 4">
    <name type="scientific">Halovenus salina</name>
    <dbReference type="NCBI Taxonomy" id="1510225"/>
    <lineage>
        <taxon>Archaea</taxon>
        <taxon>Methanobacteriati</taxon>
        <taxon>Methanobacteriota</taxon>
        <taxon>Stenosarchaea group</taxon>
        <taxon>Halobacteria</taxon>
        <taxon>Halobacteriales</taxon>
        <taxon>Haloarculaceae</taxon>
        <taxon>Halovenus</taxon>
    </lineage>
</organism>
<dbReference type="AlphaFoldDB" id="A0ABD5W658"/>
<dbReference type="Gene3D" id="3.40.50.2300">
    <property type="match status" value="2"/>
</dbReference>
<keyword evidence="1" id="KW-0732">Signal</keyword>